<name>A0A194S7K4_RHOGW</name>
<accession>A0A194S7K4</accession>
<organism evidence="2 3">
    <name type="scientific">Rhodotorula graminis (strain WP1)</name>
    <dbReference type="NCBI Taxonomy" id="578459"/>
    <lineage>
        <taxon>Eukaryota</taxon>
        <taxon>Fungi</taxon>
        <taxon>Dikarya</taxon>
        <taxon>Basidiomycota</taxon>
        <taxon>Pucciniomycotina</taxon>
        <taxon>Microbotryomycetes</taxon>
        <taxon>Sporidiobolales</taxon>
        <taxon>Sporidiobolaceae</taxon>
        <taxon>Rhodotorula</taxon>
    </lineage>
</organism>
<dbReference type="STRING" id="578459.A0A194S7K4"/>
<dbReference type="Proteomes" id="UP000053890">
    <property type="component" value="Unassembled WGS sequence"/>
</dbReference>
<protein>
    <submittedName>
        <fullName evidence="2">Uncharacterized protein</fullName>
    </submittedName>
</protein>
<evidence type="ECO:0000256" key="1">
    <source>
        <dbReference type="SAM" id="MobiDB-lite"/>
    </source>
</evidence>
<dbReference type="GeneID" id="28976848"/>
<feature type="compositionally biased region" description="Gly residues" evidence="1">
    <location>
        <begin position="711"/>
        <end position="722"/>
    </location>
</feature>
<dbReference type="OMA" id="WNTVAHF"/>
<dbReference type="RefSeq" id="XP_018272621.1">
    <property type="nucleotide sequence ID" value="XM_018416400.1"/>
</dbReference>
<reference evidence="2 3" key="1">
    <citation type="journal article" date="2015" name="Front. Microbiol.">
        <title>Genome sequence of the plant growth promoting endophytic yeast Rhodotorula graminis WP1.</title>
        <authorList>
            <person name="Firrincieli A."/>
            <person name="Otillar R."/>
            <person name="Salamov A."/>
            <person name="Schmutz J."/>
            <person name="Khan Z."/>
            <person name="Redman R.S."/>
            <person name="Fleck N.D."/>
            <person name="Lindquist E."/>
            <person name="Grigoriev I.V."/>
            <person name="Doty S.L."/>
        </authorList>
    </citation>
    <scope>NUCLEOTIDE SEQUENCE [LARGE SCALE GENOMIC DNA]</scope>
    <source>
        <strain evidence="2 3">WP1</strain>
    </source>
</reference>
<feature type="compositionally biased region" description="Polar residues" evidence="1">
    <location>
        <begin position="1"/>
        <end position="10"/>
    </location>
</feature>
<evidence type="ECO:0000313" key="3">
    <source>
        <dbReference type="Proteomes" id="UP000053890"/>
    </source>
</evidence>
<sequence length="756" mass="80500">MHAHSPSQSYRIPVSASPHHPSSSSSSSLLRSSTTAGSPSSSSRDYLSRPRARRSSSGHRPNQSPLRSAYDHAATWLTARVVGRTGLRRWMLVVALGLGAALYLTRSGAATAAWSPRKGAADRRVALSPEGVPVVDRSTLDKLRLLEIHLGADEDDPAIDPVDEHRDVRYTARKRPGGTHDLDRPPLVVDIPDYVKPDPSAPPNPDKVPADVLDYDVCGATDGRPCQFLIPAWLGEQETKAQQHLYQLGLLALALNRTLVLPNVSKSRLGTCYRNPFAFYYSEASLSDLGIRTISQADFVVWTIRRDRQPSAQVVTMANAKAGYPQGAVEIDSASDPALVPSKPTRNLCLRAPRTRLDFAGHSPLAMYPPEGYHKSEAGRLGFGESVINTLRSHEVGSRSSRASSSRLAAFALPDVLAFNYELRFPILSPAVAANLAPSSSSSSDGVALVQEPLPFAHFPYAETWTSLADVVASRLSPFVAIHWRTETLPPANLAPCASSLLAKLAALKREHPSLRHVYLATDYPIEQLDPQLAPSVDPGTEVAHSGTFAKSVTEQHHVAMRRFLRDFKRTFAPGRGRAAGPPLELTTFSKEQAALAQGDDGASLPPRLAAQLANLTSPTLSPATSSSTGALDDDPVSVSARAQATLRSLGTLDSGLYGILDKLVAAQAELFVTGVPGAGSSTAGACAKLSSFTTQLVGAREVLWDEQGGATRGGGGEGPSGDEGEGARAGEQGVLVPGRLWNTVAHFSLSGKEVD</sequence>
<dbReference type="EMBL" id="KQ474076">
    <property type="protein sequence ID" value="KPV76572.1"/>
    <property type="molecule type" value="Genomic_DNA"/>
</dbReference>
<evidence type="ECO:0000313" key="2">
    <source>
        <dbReference type="EMBL" id="KPV76572.1"/>
    </source>
</evidence>
<gene>
    <name evidence="2" type="ORF">RHOBADRAFT_52562</name>
</gene>
<feature type="region of interest" description="Disordered" evidence="1">
    <location>
        <begin position="1"/>
        <end position="67"/>
    </location>
</feature>
<proteinExistence type="predicted"/>
<dbReference type="AlphaFoldDB" id="A0A194S7K4"/>
<keyword evidence="3" id="KW-1185">Reference proteome</keyword>
<feature type="region of interest" description="Disordered" evidence="1">
    <location>
        <begin position="706"/>
        <end position="730"/>
    </location>
</feature>
<dbReference type="OrthoDB" id="2020419at2759"/>
<feature type="compositionally biased region" description="Low complexity" evidence="1">
    <location>
        <begin position="15"/>
        <end position="45"/>
    </location>
</feature>